<gene>
    <name evidence="5" type="ORF">CISIN_1g011693mg</name>
</gene>
<sequence>MPREMESASAAAEPVELEKPVGSDEKVDFDEDNDPEETMEEEYEYEEVEEEEEEEVIEEEVEEEVEEEEEDADAGKSGDMQIEDEDEKKKHAELLALPPHGSEVYIGGIPHDASEHDLRDFCQSIGEVTEVRIMKGKDSSENKGFAFVTFRNVELASKAIDKLNNTEFKGKKIRCSTSQAKYRLFIGNIPRNWGSEDLQKVVSEVGPGVTGVELVKDMKNSSNNRGFAFIEYHNHKCAEYSRQKMTNPNFKLGTNAPTVSWADPRNVDSSGASQVKAVYVKNLPRNVTQDQLKKLFEHHGRITKVVVPPAKPGQEKNRIGFVHFAERSSAMKALKNTEKYELDGDH</sequence>
<dbReference type="InterPro" id="IPR003954">
    <property type="entry name" value="RRM_euk-type"/>
</dbReference>
<dbReference type="Pfam" id="PF00076">
    <property type="entry name" value="RRM_1"/>
    <property type="match status" value="3"/>
</dbReference>
<dbReference type="EMBL" id="KK784954">
    <property type="protein sequence ID" value="KDO58104.1"/>
    <property type="molecule type" value="Genomic_DNA"/>
</dbReference>
<accession>A0A067ESF6</accession>
<evidence type="ECO:0000313" key="6">
    <source>
        <dbReference type="Proteomes" id="UP000027120"/>
    </source>
</evidence>
<dbReference type="GO" id="GO:0003723">
    <property type="term" value="F:RNA binding"/>
    <property type="evidence" value="ECO:0007669"/>
    <property type="project" value="UniProtKB-UniRule"/>
</dbReference>
<dbReference type="SUPFAM" id="SSF54928">
    <property type="entry name" value="RNA-binding domain, RBD"/>
    <property type="match status" value="2"/>
</dbReference>
<dbReference type="InterPro" id="IPR035979">
    <property type="entry name" value="RBD_domain_sf"/>
</dbReference>
<dbReference type="InterPro" id="IPR000504">
    <property type="entry name" value="RRM_dom"/>
</dbReference>
<dbReference type="FunFam" id="3.30.70.330:FF:000990">
    <property type="entry name" value="RNA recognition motif-containing protein"/>
    <property type="match status" value="1"/>
</dbReference>
<feature type="region of interest" description="Disordered" evidence="3">
    <location>
        <begin position="1"/>
        <end position="88"/>
    </location>
</feature>
<dbReference type="SMART" id="SM00360">
    <property type="entry name" value="RRM"/>
    <property type="match status" value="3"/>
</dbReference>
<dbReference type="Proteomes" id="UP000027120">
    <property type="component" value="Unassembled WGS sequence"/>
</dbReference>
<dbReference type="CDD" id="cd00590">
    <property type="entry name" value="RRM_SF"/>
    <property type="match status" value="1"/>
</dbReference>
<evidence type="ECO:0000256" key="3">
    <source>
        <dbReference type="SAM" id="MobiDB-lite"/>
    </source>
</evidence>
<dbReference type="Gene3D" id="3.30.70.330">
    <property type="match status" value="3"/>
</dbReference>
<dbReference type="PANTHER" id="PTHR21245">
    <property type="entry name" value="HETEROGENEOUS NUCLEAR RIBONUCLEOPROTEIN"/>
    <property type="match status" value="1"/>
</dbReference>
<reference evidence="5 6" key="1">
    <citation type="submission" date="2014-04" db="EMBL/GenBank/DDBJ databases">
        <authorList>
            <consortium name="International Citrus Genome Consortium"/>
            <person name="Gmitter F."/>
            <person name="Chen C."/>
            <person name="Farmerie W."/>
            <person name="Harkins T."/>
            <person name="Desany B."/>
            <person name="Mohiuddin M."/>
            <person name="Kodira C."/>
            <person name="Borodovsky M."/>
            <person name="Lomsadze A."/>
            <person name="Burns P."/>
            <person name="Jenkins J."/>
            <person name="Prochnik S."/>
            <person name="Shu S."/>
            <person name="Chapman J."/>
            <person name="Pitluck S."/>
            <person name="Schmutz J."/>
            <person name="Rokhsar D."/>
        </authorList>
    </citation>
    <scope>NUCLEOTIDE SEQUENCE</scope>
</reference>
<dbReference type="PROSITE" id="PS50102">
    <property type="entry name" value="RRM"/>
    <property type="match status" value="3"/>
</dbReference>
<dbReference type="SMR" id="A0A067ESF6"/>
<dbReference type="InterPro" id="IPR012677">
    <property type="entry name" value="Nucleotide-bd_a/b_plait_sf"/>
</dbReference>
<organism evidence="5 6">
    <name type="scientific">Citrus sinensis</name>
    <name type="common">Sweet orange</name>
    <name type="synonym">Citrus aurantium var. sinensis</name>
    <dbReference type="NCBI Taxonomy" id="2711"/>
    <lineage>
        <taxon>Eukaryota</taxon>
        <taxon>Viridiplantae</taxon>
        <taxon>Streptophyta</taxon>
        <taxon>Embryophyta</taxon>
        <taxon>Tracheophyta</taxon>
        <taxon>Spermatophyta</taxon>
        <taxon>Magnoliopsida</taxon>
        <taxon>eudicotyledons</taxon>
        <taxon>Gunneridae</taxon>
        <taxon>Pentapetalae</taxon>
        <taxon>rosids</taxon>
        <taxon>malvids</taxon>
        <taxon>Sapindales</taxon>
        <taxon>Rutaceae</taxon>
        <taxon>Aurantioideae</taxon>
        <taxon>Citrus</taxon>
    </lineage>
</organism>
<feature type="compositionally biased region" description="Basic and acidic residues" evidence="3">
    <location>
        <begin position="16"/>
        <end position="26"/>
    </location>
</feature>
<feature type="domain" description="RRM" evidence="4">
    <location>
        <begin position="182"/>
        <end position="264"/>
    </location>
</feature>
<proteinExistence type="predicted"/>
<protein>
    <recommendedName>
        <fullName evidence="4">RRM domain-containing protein</fullName>
    </recommendedName>
</protein>
<feature type="domain" description="RRM" evidence="4">
    <location>
        <begin position="102"/>
        <end position="180"/>
    </location>
</feature>
<dbReference type="SMART" id="SM00361">
    <property type="entry name" value="RRM_1"/>
    <property type="match status" value="1"/>
</dbReference>
<dbReference type="FunFam" id="3.30.70.330:FF:000259">
    <property type="entry name" value="RNA-binding (RRM/RBD/RNP motifs) family protein"/>
    <property type="match status" value="1"/>
</dbReference>
<evidence type="ECO:0000256" key="1">
    <source>
        <dbReference type="ARBA" id="ARBA00022884"/>
    </source>
</evidence>
<feature type="domain" description="RRM" evidence="4">
    <location>
        <begin position="276"/>
        <end position="346"/>
    </location>
</feature>
<keyword evidence="1 2" id="KW-0694">RNA-binding</keyword>
<feature type="compositionally biased region" description="Acidic residues" evidence="3">
    <location>
        <begin position="27"/>
        <end position="72"/>
    </location>
</feature>
<name>A0A067ESF6_CITSI</name>
<dbReference type="EMBL" id="KK784954">
    <property type="protein sequence ID" value="KDO58103.1"/>
    <property type="molecule type" value="Genomic_DNA"/>
</dbReference>
<dbReference type="AlphaFoldDB" id="A0A067ESF6"/>
<evidence type="ECO:0000313" key="5">
    <source>
        <dbReference type="EMBL" id="KDO58104.1"/>
    </source>
</evidence>
<keyword evidence="6" id="KW-1185">Reference proteome</keyword>
<evidence type="ECO:0000259" key="4">
    <source>
        <dbReference type="PROSITE" id="PS50102"/>
    </source>
</evidence>
<evidence type="ECO:0000256" key="2">
    <source>
        <dbReference type="PROSITE-ProRule" id="PRU00176"/>
    </source>
</evidence>